<name>A0A1H7FQE6_9HYPH</name>
<evidence type="ECO:0000259" key="2">
    <source>
        <dbReference type="Pfam" id="PF01557"/>
    </source>
</evidence>
<dbReference type="STRING" id="1036779.SAMN04515666_101122"/>
<dbReference type="Pfam" id="PF01557">
    <property type="entry name" value="FAA_hydrolase"/>
    <property type="match status" value="1"/>
</dbReference>
<sequence length="260" mass="27980">MLTEEQSHQAAELLVEAERTRQRMPQLSMLHPEITLDEAYRIQSSYVRQRLDGGARIVGHKIGLTSRAMQIAAGIAEPDYGCILDDRLFRDGSQISAAMFLAPKIEVELAFVMGEDLTGPGCAVHDVLRATEFVMPALEIIDFRTEPPLVVTDTIADNAAFGALVTGGRIVRPYEADLRWIGATLSRNGVIEESGVSAAIMGHPAAGIAWLANKLAAHGVTLRRGEIVLCGSFTRAVDVVAGDVFHADFGRLGAIGVSFV</sequence>
<dbReference type="SUPFAM" id="SSF56529">
    <property type="entry name" value="FAH"/>
    <property type="match status" value="1"/>
</dbReference>
<dbReference type="PANTHER" id="PTHR30143:SF0">
    <property type="entry name" value="2-KETO-4-PENTENOATE HYDRATASE"/>
    <property type="match status" value="1"/>
</dbReference>
<feature type="domain" description="Fumarylacetoacetase-like C-terminal" evidence="2">
    <location>
        <begin position="91"/>
        <end position="255"/>
    </location>
</feature>
<protein>
    <submittedName>
        <fullName evidence="3">2-oxohept-3-enedioate hydratase</fullName>
    </submittedName>
</protein>
<dbReference type="AlphaFoldDB" id="A0A1H7FQE6"/>
<dbReference type="GO" id="GO:0008684">
    <property type="term" value="F:2-oxopent-4-enoate hydratase activity"/>
    <property type="evidence" value="ECO:0007669"/>
    <property type="project" value="TreeGrafter"/>
</dbReference>
<keyword evidence="1" id="KW-0456">Lyase</keyword>
<evidence type="ECO:0000313" key="4">
    <source>
        <dbReference type="Proteomes" id="UP000199664"/>
    </source>
</evidence>
<dbReference type="InterPro" id="IPR011234">
    <property type="entry name" value="Fumarylacetoacetase-like_C"/>
</dbReference>
<proteinExistence type="predicted"/>
<dbReference type="PANTHER" id="PTHR30143">
    <property type="entry name" value="ACID HYDRATASE"/>
    <property type="match status" value="1"/>
</dbReference>
<dbReference type="GO" id="GO:0005737">
    <property type="term" value="C:cytoplasm"/>
    <property type="evidence" value="ECO:0007669"/>
    <property type="project" value="TreeGrafter"/>
</dbReference>
<accession>A0A1H7FQE6</accession>
<dbReference type="Proteomes" id="UP000199664">
    <property type="component" value="Unassembled WGS sequence"/>
</dbReference>
<evidence type="ECO:0000313" key="3">
    <source>
        <dbReference type="EMBL" id="SEK28014.1"/>
    </source>
</evidence>
<dbReference type="OrthoDB" id="9792137at2"/>
<dbReference type="InterPro" id="IPR036663">
    <property type="entry name" value="Fumarylacetoacetase_C_sf"/>
</dbReference>
<gene>
    <name evidence="3" type="ORF">SAMN04515666_101122</name>
</gene>
<dbReference type="InterPro" id="IPR050772">
    <property type="entry name" value="Hydratase-Decarb/MhpD_sf"/>
</dbReference>
<keyword evidence="4" id="KW-1185">Reference proteome</keyword>
<evidence type="ECO:0000256" key="1">
    <source>
        <dbReference type="ARBA" id="ARBA00023239"/>
    </source>
</evidence>
<dbReference type="Gene3D" id="3.90.850.10">
    <property type="entry name" value="Fumarylacetoacetase-like, C-terminal domain"/>
    <property type="match status" value="1"/>
</dbReference>
<dbReference type="EMBL" id="FOAN01000001">
    <property type="protein sequence ID" value="SEK28014.1"/>
    <property type="molecule type" value="Genomic_DNA"/>
</dbReference>
<reference evidence="4" key="1">
    <citation type="submission" date="2016-10" db="EMBL/GenBank/DDBJ databases">
        <authorList>
            <person name="Varghese N."/>
            <person name="Submissions S."/>
        </authorList>
    </citation>
    <scope>NUCLEOTIDE SEQUENCE [LARGE SCALE GENOMIC DNA]</scope>
    <source>
        <strain evidence="4">LMG 26383,CCUG 61248,R- 45681</strain>
    </source>
</reference>
<organism evidence="3 4">
    <name type="scientific">Bosea lupini</name>
    <dbReference type="NCBI Taxonomy" id="1036779"/>
    <lineage>
        <taxon>Bacteria</taxon>
        <taxon>Pseudomonadati</taxon>
        <taxon>Pseudomonadota</taxon>
        <taxon>Alphaproteobacteria</taxon>
        <taxon>Hyphomicrobiales</taxon>
        <taxon>Boseaceae</taxon>
        <taxon>Bosea</taxon>
    </lineage>
</organism>
<dbReference type="RefSeq" id="WP_091828637.1">
    <property type="nucleotide sequence ID" value="NZ_FOAN01000001.1"/>
</dbReference>